<dbReference type="AlphaFoldDB" id="A0A7K1UPA1"/>
<dbReference type="Gene3D" id="1.10.260.40">
    <property type="entry name" value="lambda repressor-like DNA-binding domains"/>
    <property type="match status" value="1"/>
</dbReference>
<dbReference type="SUPFAM" id="SSF47413">
    <property type="entry name" value="lambda repressor-like DNA-binding domains"/>
    <property type="match status" value="1"/>
</dbReference>
<dbReference type="EMBL" id="WRPP01000001">
    <property type="protein sequence ID" value="MVU75999.1"/>
    <property type="molecule type" value="Genomic_DNA"/>
</dbReference>
<dbReference type="CDD" id="cd00093">
    <property type="entry name" value="HTH_XRE"/>
    <property type="match status" value="1"/>
</dbReference>
<dbReference type="InterPro" id="IPR001387">
    <property type="entry name" value="Cro/C1-type_HTH"/>
</dbReference>
<comment type="caution">
    <text evidence="2">The sequence shown here is derived from an EMBL/GenBank/DDBJ whole genome shotgun (WGS) entry which is preliminary data.</text>
</comment>
<dbReference type="PROSITE" id="PS50943">
    <property type="entry name" value="HTH_CROC1"/>
    <property type="match status" value="1"/>
</dbReference>
<sequence length="136" mass="14767">MTHMEMFPGIENPTDRDRVGLIVAEEQLNLILGLRAIRIQRGMTVTEVADAMGVDPSQVSRFESGGTNPTLSTIRRYAKAVRGVFRVETRTLEQDQAGAGQNVVVGQLLASVPRDEPTRSGGSSSLWGLSMQVKVV</sequence>
<dbReference type="RefSeq" id="WP_157354760.1">
    <property type="nucleotide sequence ID" value="NZ_WRPP01000001.1"/>
</dbReference>
<feature type="domain" description="HTH cro/C1-type" evidence="1">
    <location>
        <begin position="34"/>
        <end position="80"/>
    </location>
</feature>
<dbReference type="InterPro" id="IPR010982">
    <property type="entry name" value="Lambda_DNA-bd_dom_sf"/>
</dbReference>
<dbReference type="Proteomes" id="UP000466794">
    <property type="component" value="Unassembled WGS sequence"/>
</dbReference>
<keyword evidence="3" id="KW-1185">Reference proteome</keyword>
<dbReference type="SMART" id="SM00530">
    <property type="entry name" value="HTH_XRE"/>
    <property type="match status" value="1"/>
</dbReference>
<evidence type="ECO:0000313" key="2">
    <source>
        <dbReference type="EMBL" id="MVU75999.1"/>
    </source>
</evidence>
<evidence type="ECO:0000313" key="3">
    <source>
        <dbReference type="Proteomes" id="UP000466794"/>
    </source>
</evidence>
<reference evidence="2 3" key="1">
    <citation type="submission" date="2019-12" db="EMBL/GenBank/DDBJ databases">
        <title>Nocardia sp. nov. ET3-3 isolated from soil.</title>
        <authorList>
            <person name="Kanchanasin P."/>
            <person name="Tanasupawat S."/>
            <person name="Yuki M."/>
            <person name="Kudo T."/>
        </authorList>
    </citation>
    <scope>NUCLEOTIDE SEQUENCE [LARGE SCALE GENOMIC DNA]</scope>
    <source>
        <strain evidence="2 3">ET3-3</strain>
    </source>
</reference>
<organism evidence="2 3">
    <name type="scientific">Nocardia terrae</name>
    <dbReference type="NCBI Taxonomy" id="2675851"/>
    <lineage>
        <taxon>Bacteria</taxon>
        <taxon>Bacillati</taxon>
        <taxon>Actinomycetota</taxon>
        <taxon>Actinomycetes</taxon>
        <taxon>Mycobacteriales</taxon>
        <taxon>Nocardiaceae</taxon>
        <taxon>Nocardia</taxon>
    </lineage>
</organism>
<gene>
    <name evidence="2" type="ORF">GPX89_01925</name>
</gene>
<proteinExistence type="predicted"/>
<dbReference type="Pfam" id="PF01381">
    <property type="entry name" value="HTH_3"/>
    <property type="match status" value="1"/>
</dbReference>
<protein>
    <submittedName>
        <fullName evidence="2">Helix-turn-helix domain-containing protein</fullName>
    </submittedName>
</protein>
<accession>A0A7K1UPA1</accession>
<evidence type="ECO:0000259" key="1">
    <source>
        <dbReference type="PROSITE" id="PS50943"/>
    </source>
</evidence>
<dbReference type="GO" id="GO:0003677">
    <property type="term" value="F:DNA binding"/>
    <property type="evidence" value="ECO:0007669"/>
    <property type="project" value="InterPro"/>
</dbReference>
<name>A0A7K1UPA1_9NOCA</name>